<comment type="subcellular location">
    <subcellularLocation>
        <location evidence="1">Membrane</location>
        <topology evidence="1">Multi-pass membrane protein</topology>
    </subcellularLocation>
</comment>
<feature type="transmembrane region" description="Helical" evidence="7">
    <location>
        <begin position="160"/>
        <end position="180"/>
    </location>
</feature>
<dbReference type="PANTHER" id="PTHR20855">
    <property type="entry name" value="ADIPOR/PROGESTIN RECEPTOR-RELATED"/>
    <property type="match status" value="1"/>
</dbReference>
<protein>
    <recommendedName>
        <fullName evidence="10">Progestin and adipoQ receptor family member 4</fullName>
    </recommendedName>
</protein>
<evidence type="ECO:0000256" key="1">
    <source>
        <dbReference type="ARBA" id="ARBA00004141"/>
    </source>
</evidence>
<keyword evidence="6" id="KW-0862">Zinc</keyword>
<evidence type="ECO:0000256" key="4">
    <source>
        <dbReference type="ARBA" id="ARBA00022989"/>
    </source>
</evidence>
<feature type="binding site" evidence="6">
    <location>
        <position position="59"/>
    </location>
    <ligand>
        <name>Zn(2+)</name>
        <dbReference type="ChEBI" id="CHEBI:29105"/>
    </ligand>
</feature>
<organism evidence="8 9">
    <name type="scientific">Megalops atlanticus</name>
    <name type="common">Tarpon</name>
    <name type="synonym">Clupea gigantea</name>
    <dbReference type="NCBI Taxonomy" id="7932"/>
    <lineage>
        <taxon>Eukaryota</taxon>
        <taxon>Metazoa</taxon>
        <taxon>Chordata</taxon>
        <taxon>Craniata</taxon>
        <taxon>Vertebrata</taxon>
        <taxon>Euteleostomi</taxon>
        <taxon>Actinopterygii</taxon>
        <taxon>Neopterygii</taxon>
        <taxon>Teleostei</taxon>
        <taxon>Elopiformes</taxon>
        <taxon>Megalopidae</taxon>
        <taxon>Megalops</taxon>
    </lineage>
</organism>
<dbReference type="Proteomes" id="UP001046870">
    <property type="component" value="Chromosome 1"/>
</dbReference>
<accession>A0A9D3THM3</accession>
<feature type="transmembrane region" description="Helical" evidence="7">
    <location>
        <begin position="104"/>
        <end position="124"/>
    </location>
</feature>
<evidence type="ECO:0000256" key="6">
    <source>
        <dbReference type="PIRSR" id="PIRSR604254-1"/>
    </source>
</evidence>
<evidence type="ECO:0000313" key="9">
    <source>
        <dbReference type="Proteomes" id="UP001046870"/>
    </source>
</evidence>
<feature type="transmembrane region" description="Helical" evidence="7">
    <location>
        <begin position="16"/>
        <end position="33"/>
    </location>
</feature>
<feature type="transmembrane region" description="Helical" evidence="7">
    <location>
        <begin position="39"/>
        <end position="61"/>
    </location>
</feature>
<dbReference type="EMBL" id="JAFDVH010000001">
    <property type="protein sequence ID" value="KAG7492205.1"/>
    <property type="molecule type" value="Genomic_DNA"/>
</dbReference>
<keyword evidence="5 7" id="KW-0472">Membrane</keyword>
<keyword evidence="3 7" id="KW-0812">Transmembrane</keyword>
<dbReference type="GO" id="GO:0038023">
    <property type="term" value="F:signaling receptor activity"/>
    <property type="evidence" value="ECO:0007669"/>
    <property type="project" value="TreeGrafter"/>
</dbReference>
<evidence type="ECO:0000256" key="5">
    <source>
        <dbReference type="ARBA" id="ARBA00023136"/>
    </source>
</evidence>
<keyword evidence="9" id="KW-1185">Reference proteome</keyword>
<evidence type="ECO:0000256" key="3">
    <source>
        <dbReference type="ARBA" id="ARBA00022692"/>
    </source>
</evidence>
<evidence type="ECO:0000256" key="2">
    <source>
        <dbReference type="ARBA" id="ARBA00007018"/>
    </source>
</evidence>
<dbReference type="GO" id="GO:0046872">
    <property type="term" value="F:metal ion binding"/>
    <property type="evidence" value="ECO:0007669"/>
    <property type="project" value="UniProtKB-KW"/>
</dbReference>
<dbReference type="GO" id="GO:0016020">
    <property type="term" value="C:membrane"/>
    <property type="evidence" value="ECO:0007669"/>
    <property type="project" value="UniProtKB-SubCell"/>
</dbReference>
<comment type="similarity">
    <text evidence="2">Belongs to the ADIPOR family.</text>
</comment>
<name>A0A9D3THM3_MEGAT</name>
<keyword evidence="4 7" id="KW-1133">Transmembrane helix</keyword>
<evidence type="ECO:0000313" key="8">
    <source>
        <dbReference type="EMBL" id="KAG7492205.1"/>
    </source>
</evidence>
<feature type="transmembrane region" description="Helical" evidence="7">
    <location>
        <begin position="201"/>
        <end position="218"/>
    </location>
</feature>
<keyword evidence="6" id="KW-0479">Metal-binding</keyword>
<gene>
    <name evidence="8" type="ORF">MATL_G00011830</name>
</gene>
<dbReference type="Pfam" id="PF03006">
    <property type="entry name" value="HlyIII"/>
    <property type="match status" value="1"/>
</dbReference>
<feature type="binding site" evidence="6">
    <location>
        <position position="199"/>
    </location>
    <ligand>
        <name>Zn(2+)</name>
        <dbReference type="ChEBI" id="CHEBI:29105"/>
    </ligand>
</feature>
<feature type="transmembrane region" description="Helical" evidence="7">
    <location>
        <begin position="73"/>
        <end position="98"/>
    </location>
</feature>
<evidence type="ECO:0008006" key="10">
    <source>
        <dbReference type="Google" id="ProtNLM"/>
    </source>
</evidence>
<reference evidence="8" key="1">
    <citation type="submission" date="2021-01" db="EMBL/GenBank/DDBJ databases">
        <authorList>
            <person name="Zahm M."/>
            <person name="Roques C."/>
            <person name="Cabau C."/>
            <person name="Klopp C."/>
            <person name="Donnadieu C."/>
            <person name="Jouanno E."/>
            <person name="Lampietro C."/>
            <person name="Louis A."/>
            <person name="Herpin A."/>
            <person name="Echchiki A."/>
            <person name="Berthelot C."/>
            <person name="Parey E."/>
            <person name="Roest-Crollius H."/>
            <person name="Braasch I."/>
            <person name="Postlethwait J."/>
            <person name="Bobe J."/>
            <person name="Montfort J."/>
            <person name="Bouchez O."/>
            <person name="Begum T."/>
            <person name="Mejri S."/>
            <person name="Adams A."/>
            <person name="Chen W.-J."/>
            <person name="Guiguen Y."/>
        </authorList>
    </citation>
    <scope>NUCLEOTIDE SEQUENCE</scope>
    <source>
        <strain evidence="8">YG-15Mar2019-1</strain>
        <tissue evidence="8">Brain</tissue>
    </source>
</reference>
<dbReference type="OrthoDB" id="535992at2759"/>
<feature type="binding site" evidence="6">
    <location>
        <position position="203"/>
    </location>
    <ligand>
        <name>Zn(2+)</name>
        <dbReference type="ChEBI" id="CHEBI:29105"/>
    </ligand>
</feature>
<feature type="transmembrane region" description="Helical" evidence="7">
    <location>
        <begin position="136"/>
        <end position="154"/>
    </location>
</feature>
<dbReference type="InterPro" id="IPR004254">
    <property type="entry name" value="AdipoR/HlyIII-related"/>
</dbReference>
<comment type="caution">
    <text evidence="8">The sequence shown here is derived from an EMBL/GenBank/DDBJ whole genome shotgun (WGS) entry which is preliminary data.</text>
</comment>
<sequence length="232" mass="26146">MSRRARDIQENKTQKGIPLLAFLVLLPLNIPWSQTSVTWLGVVHFLACLSPEIGSVLYHLFMNHEGGAPVYHTLLSLDMFGVCMVNTLGALPIVYITLLCYPSLRSTALLAYMLLSAHGVYSALTARSNVRRLRSFAFQALFRLFLFTLRWVGVGTGSPASLGHFLTMDLLALLGGVINISRIPERFRPGLFDYWCNSHQIMHVLVVISIVFLHWGMVEDLLWLHSYECPLE</sequence>
<dbReference type="AlphaFoldDB" id="A0A9D3THM3"/>
<dbReference type="PANTHER" id="PTHR20855:SF138">
    <property type="entry name" value="PROGESTIN AND ADIPOQ RECEPTOR FAMILY MEMBER 4"/>
    <property type="match status" value="1"/>
</dbReference>
<proteinExistence type="inferred from homology"/>
<evidence type="ECO:0000256" key="7">
    <source>
        <dbReference type="SAM" id="Phobius"/>
    </source>
</evidence>